<dbReference type="Gene3D" id="3.40.1410.10">
    <property type="entry name" value="Chorismate lyase-like"/>
    <property type="match status" value="1"/>
</dbReference>
<dbReference type="PANTHER" id="PTHR44846">
    <property type="entry name" value="MANNOSYL-D-GLYCERATE TRANSPORT/METABOLISM SYSTEM REPRESSOR MNGR-RELATED"/>
    <property type="match status" value="1"/>
</dbReference>
<reference evidence="5 6" key="1">
    <citation type="journal article" date="2014" name="Genome Announc.">
        <title>Draft Genome Sequence of Amycolatopsis lurida NRRL 2430, Producer of the Glycopeptide Family Antibiotic Ristocetin.</title>
        <authorList>
            <person name="Kwun M.J."/>
            <person name="Hong H.J."/>
        </authorList>
    </citation>
    <scope>NUCLEOTIDE SEQUENCE [LARGE SCALE GENOMIC DNA]</scope>
    <source>
        <strain evidence="5 6">NRRL 2430</strain>
    </source>
</reference>
<evidence type="ECO:0000313" key="6">
    <source>
        <dbReference type="Proteomes" id="UP000256220"/>
    </source>
</evidence>
<accession>A0A2P2FTH4</accession>
<evidence type="ECO:0000259" key="4">
    <source>
        <dbReference type="PROSITE" id="PS50949"/>
    </source>
</evidence>
<dbReference type="PROSITE" id="PS50949">
    <property type="entry name" value="HTH_GNTR"/>
    <property type="match status" value="1"/>
</dbReference>
<dbReference type="SUPFAM" id="SSF46785">
    <property type="entry name" value="Winged helix' DNA-binding domain"/>
    <property type="match status" value="1"/>
</dbReference>
<evidence type="ECO:0000256" key="3">
    <source>
        <dbReference type="ARBA" id="ARBA00023163"/>
    </source>
</evidence>
<dbReference type="Pfam" id="PF07702">
    <property type="entry name" value="UTRA"/>
    <property type="match status" value="1"/>
</dbReference>
<evidence type="ECO:0000313" key="5">
    <source>
        <dbReference type="EMBL" id="KFU80038.1"/>
    </source>
</evidence>
<dbReference type="InterPro" id="IPR028978">
    <property type="entry name" value="Chorismate_lyase_/UTRA_dom_sf"/>
</dbReference>
<dbReference type="PRINTS" id="PR00035">
    <property type="entry name" value="HTHGNTR"/>
</dbReference>
<dbReference type="GO" id="GO:0003677">
    <property type="term" value="F:DNA binding"/>
    <property type="evidence" value="ECO:0007669"/>
    <property type="project" value="UniProtKB-KW"/>
</dbReference>
<keyword evidence="2" id="KW-0238">DNA-binding</keyword>
<feature type="domain" description="HTH gntR-type" evidence="4">
    <location>
        <begin position="3"/>
        <end position="71"/>
    </location>
</feature>
<dbReference type="Gene3D" id="1.10.10.10">
    <property type="entry name" value="Winged helix-like DNA-binding domain superfamily/Winged helix DNA-binding domain"/>
    <property type="match status" value="1"/>
</dbReference>
<protein>
    <submittedName>
        <fullName evidence="5">GntR family transcriptional regulator</fullName>
    </submittedName>
</protein>
<gene>
    <name evidence="5" type="ORF">BB31_17815</name>
</gene>
<keyword evidence="1" id="KW-0805">Transcription regulation</keyword>
<dbReference type="InterPro" id="IPR036390">
    <property type="entry name" value="WH_DNA-bd_sf"/>
</dbReference>
<keyword evidence="3" id="KW-0804">Transcription</keyword>
<dbReference type="RefSeq" id="WP_034312207.1">
    <property type="nucleotide sequence ID" value="NZ_JFBM01000014.1"/>
</dbReference>
<dbReference type="InterPro" id="IPR000524">
    <property type="entry name" value="Tscrpt_reg_HTH_GntR"/>
</dbReference>
<name>A0A2P2FTH4_AMYLU</name>
<comment type="caution">
    <text evidence="5">The sequence shown here is derived from an EMBL/GenBank/DDBJ whole genome shotgun (WGS) entry which is preliminary data.</text>
</comment>
<dbReference type="SMART" id="SM00866">
    <property type="entry name" value="UTRA"/>
    <property type="match status" value="1"/>
</dbReference>
<organism evidence="5 6">
    <name type="scientific">Amycolatopsis lurida NRRL 2430</name>
    <dbReference type="NCBI Taxonomy" id="1460371"/>
    <lineage>
        <taxon>Bacteria</taxon>
        <taxon>Bacillati</taxon>
        <taxon>Actinomycetota</taxon>
        <taxon>Actinomycetes</taxon>
        <taxon>Pseudonocardiales</taxon>
        <taxon>Pseudonocardiaceae</taxon>
        <taxon>Amycolatopsis</taxon>
    </lineage>
</organism>
<keyword evidence="6" id="KW-1185">Reference proteome</keyword>
<dbReference type="CDD" id="cd07377">
    <property type="entry name" value="WHTH_GntR"/>
    <property type="match status" value="1"/>
</dbReference>
<evidence type="ECO:0000256" key="2">
    <source>
        <dbReference type="ARBA" id="ARBA00023125"/>
    </source>
</evidence>
<dbReference type="SMART" id="SM00345">
    <property type="entry name" value="HTH_GNTR"/>
    <property type="match status" value="1"/>
</dbReference>
<dbReference type="EMBL" id="JFBM01000014">
    <property type="protein sequence ID" value="KFU80038.1"/>
    <property type="molecule type" value="Genomic_DNA"/>
</dbReference>
<dbReference type="InterPro" id="IPR011663">
    <property type="entry name" value="UTRA"/>
</dbReference>
<sequence>MATPLHLKIRRELEEKIQRGDLPPGARLPAEAELQSQYGVSRATAQRALNELANAGLVVRRRRHGTFVADFRQQINLLNFTAPGAAGKGVPGRHEVVSQRIVRAGDAVVEIPGADPDSAVVELVRVKLDLQERPRTVERHAILFSVAPNLLDEDLAEFVSLRYFAAKKIALGPVRVYLDPVLLDAGDAELLDSEAGVPTLRRRRETRAEDGTVIEAVLTVIRPGSAQFFVELSPSAL</sequence>
<dbReference type="InterPro" id="IPR050679">
    <property type="entry name" value="Bact_HTH_transcr_reg"/>
</dbReference>
<dbReference type="Proteomes" id="UP000256220">
    <property type="component" value="Unassembled WGS sequence"/>
</dbReference>
<dbReference type="GO" id="GO:0003700">
    <property type="term" value="F:DNA-binding transcription factor activity"/>
    <property type="evidence" value="ECO:0007669"/>
    <property type="project" value="InterPro"/>
</dbReference>
<dbReference type="SUPFAM" id="SSF64288">
    <property type="entry name" value="Chorismate lyase-like"/>
    <property type="match status" value="1"/>
</dbReference>
<proteinExistence type="predicted"/>
<dbReference type="Pfam" id="PF00392">
    <property type="entry name" value="GntR"/>
    <property type="match status" value="1"/>
</dbReference>
<dbReference type="AlphaFoldDB" id="A0A2P2FTH4"/>
<dbReference type="InterPro" id="IPR036388">
    <property type="entry name" value="WH-like_DNA-bd_sf"/>
</dbReference>
<evidence type="ECO:0000256" key="1">
    <source>
        <dbReference type="ARBA" id="ARBA00023015"/>
    </source>
</evidence>